<comment type="caution">
    <text evidence="3">The sequence shown here is derived from an EMBL/GenBank/DDBJ whole genome shotgun (WGS) entry which is preliminary data.</text>
</comment>
<evidence type="ECO:0000259" key="2">
    <source>
        <dbReference type="Pfam" id="PF02517"/>
    </source>
</evidence>
<proteinExistence type="predicted"/>
<dbReference type="Proteomes" id="UP001521209">
    <property type="component" value="Unassembled WGS sequence"/>
</dbReference>
<reference evidence="3 4" key="1">
    <citation type="submission" date="2022-01" db="EMBL/GenBank/DDBJ databases">
        <authorList>
            <person name="Won M."/>
            <person name="Kim S.-J."/>
            <person name="Kwon S.-W."/>
        </authorList>
    </citation>
    <scope>NUCLEOTIDE SEQUENCE [LARGE SCALE GENOMIC DNA]</scope>
    <source>
        <strain evidence="3 4">KCTC 23505</strain>
    </source>
</reference>
<keyword evidence="3" id="KW-0378">Hydrolase</keyword>
<organism evidence="3 4">
    <name type="scientific">Acidiphilium iwatense</name>
    <dbReference type="NCBI Taxonomy" id="768198"/>
    <lineage>
        <taxon>Bacteria</taxon>
        <taxon>Pseudomonadati</taxon>
        <taxon>Pseudomonadota</taxon>
        <taxon>Alphaproteobacteria</taxon>
        <taxon>Acetobacterales</taxon>
        <taxon>Acidocellaceae</taxon>
        <taxon>Acidiphilium</taxon>
    </lineage>
</organism>
<dbReference type="GO" id="GO:0008237">
    <property type="term" value="F:metallopeptidase activity"/>
    <property type="evidence" value="ECO:0007669"/>
    <property type="project" value="UniProtKB-KW"/>
</dbReference>
<feature type="domain" description="CAAX prenyl protease 2/Lysostaphin resistance protein A-like" evidence="2">
    <location>
        <begin position="163"/>
        <end position="250"/>
    </location>
</feature>
<feature type="transmembrane region" description="Helical" evidence="1">
    <location>
        <begin position="218"/>
        <end position="242"/>
    </location>
</feature>
<evidence type="ECO:0000313" key="4">
    <source>
        <dbReference type="Proteomes" id="UP001521209"/>
    </source>
</evidence>
<dbReference type="InterPro" id="IPR003675">
    <property type="entry name" value="Rce1/LyrA-like_dom"/>
</dbReference>
<keyword evidence="3" id="KW-0482">Metalloprotease</keyword>
<dbReference type="EMBL" id="JAKGBZ010000058">
    <property type="protein sequence ID" value="MCF3948523.1"/>
    <property type="molecule type" value="Genomic_DNA"/>
</dbReference>
<dbReference type="PANTHER" id="PTHR39430">
    <property type="entry name" value="MEMBRANE-ASSOCIATED PROTEASE-RELATED"/>
    <property type="match status" value="1"/>
</dbReference>
<keyword evidence="1" id="KW-0472">Membrane</keyword>
<feature type="transmembrane region" description="Helical" evidence="1">
    <location>
        <begin position="121"/>
        <end position="142"/>
    </location>
</feature>
<evidence type="ECO:0000256" key="1">
    <source>
        <dbReference type="SAM" id="Phobius"/>
    </source>
</evidence>
<keyword evidence="3" id="KW-0645">Protease</keyword>
<feature type="transmembrane region" description="Helical" evidence="1">
    <location>
        <begin position="33"/>
        <end position="55"/>
    </location>
</feature>
<dbReference type="Pfam" id="PF02517">
    <property type="entry name" value="Rce1-like"/>
    <property type="match status" value="1"/>
</dbReference>
<gene>
    <name evidence="3" type="ORF">L2A60_17795</name>
</gene>
<evidence type="ECO:0000313" key="3">
    <source>
        <dbReference type="EMBL" id="MCF3948523.1"/>
    </source>
</evidence>
<name>A0ABS9E0Q1_9PROT</name>
<feature type="transmembrane region" description="Helical" evidence="1">
    <location>
        <begin position="190"/>
        <end position="206"/>
    </location>
</feature>
<accession>A0ABS9E0Q1</accession>
<sequence>MRLRGCLTRHRAMPGRKSGIFKRIFTGADGVRAGWRIVLFAAIAGTLIAAGMFLLHHFRVFQRLGIDHPHHPPPLTPLAVVVGDSVLLLSSLAATGAMAWLEGAGFTAYGLGGARKTRLFLGGWLGGFAALGLLAGLLIATGDNIVSRGAHGALGDLRYGAEWLGAALLIALAEEISARGYLLWTLARGTGFWPASILLAIGFGAIHGTNPGETPIGLLTAATAGLLFCLAIRLTGSLWWAIGFHMAWDWSENFVYGSRDSGLRFAGRMLELRPHGNIWFSGGVTGPEGSVFCLAVMALAAIATYILLRPVRIKTFARG</sequence>
<dbReference type="PANTHER" id="PTHR39430:SF1">
    <property type="entry name" value="PROTEASE"/>
    <property type="match status" value="1"/>
</dbReference>
<protein>
    <submittedName>
        <fullName evidence="3">CPBP family intramembrane metalloprotease</fullName>
    </submittedName>
</protein>
<keyword evidence="1" id="KW-0812">Transmembrane</keyword>
<keyword evidence="1" id="KW-1133">Transmembrane helix</keyword>
<dbReference type="RefSeq" id="WP_235705805.1">
    <property type="nucleotide sequence ID" value="NZ_JAKGBZ010000058.1"/>
</dbReference>
<feature type="transmembrane region" description="Helical" evidence="1">
    <location>
        <begin position="289"/>
        <end position="308"/>
    </location>
</feature>
<keyword evidence="4" id="KW-1185">Reference proteome</keyword>